<evidence type="ECO:0000313" key="3">
    <source>
        <dbReference type="Proteomes" id="UP000599074"/>
    </source>
</evidence>
<dbReference type="Proteomes" id="UP000599074">
    <property type="component" value="Unassembled WGS sequence"/>
</dbReference>
<keyword evidence="3" id="KW-1185">Reference proteome</keyword>
<sequence>MYTYANLGGMRLASISTYPIKSCHRLDHTDAVVEPWGLAGDRRWLVVEPDGRLVTQRAEPRLALVRPGLGNGGELVLRTPGMPDLDVPVAAGELIPVTVWKDTVDATPAGAAADDWLSAALDREVRLVHLDDPTRRSPDPKYAQPGDRVSLADSYPLLLANAASLDAVNDWLVERGDEPVPMTRFRPNVVVSGAPAWAEDDWLGRRVRIGAVAFRAVKPCDRCQVTLIDQETAERTRQPLRALGQLRRFPAGLLFGIYLIPDGVGSIAVGDQVELAGA</sequence>
<dbReference type="PROSITE" id="PS51340">
    <property type="entry name" value="MOSC"/>
    <property type="match status" value="1"/>
</dbReference>
<proteinExistence type="predicted"/>
<accession>A0A8J3X6B8</accession>
<dbReference type="Pfam" id="PF03476">
    <property type="entry name" value="MOSC_N"/>
    <property type="match status" value="1"/>
</dbReference>
<dbReference type="InterPro" id="IPR005303">
    <property type="entry name" value="MOCOS_middle"/>
</dbReference>
<dbReference type="InterPro" id="IPR005302">
    <property type="entry name" value="MoCF_Sase_C"/>
</dbReference>
<dbReference type="GO" id="GO:0003824">
    <property type="term" value="F:catalytic activity"/>
    <property type="evidence" value="ECO:0007669"/>
    <property type="project" value="InterPro"/>
</dbReference>
<evidence type="ECO:0000259" key="1">
    <source>
        <dbReference type="PROSITE" id="PS51340"/>
    </source>
</evidence>
<name>A0A8J3X6B8_9ACTN</name>
<dbReference type="GO" id="GO:0030170">
    <property type="term" value="F:pyridoxal phosphate binding"/>
    <property type="evidence" value="ECO:0007669"/>
    <property type="project" value="InterPro"/>
</dbReference>
<dbReference type="Pfam" id="PF03473">
    <property type="entry name" value="MOSC"/>
    <property type="match status" value="1"/>
</dbReference>
<dbReference type="SUPFAM" id="SSF141673">
    <property type="entry name" value="MOSC N-terminal domain-like"/>
    <property type="match status" value="1"/>
</dbReference>
<gene>
    <name evidence="2" type="ORF">Pme01_51300</name>
</gene>
<dbReference type="AlphaFoldDB" id="A0A8J3X6B8"/>
<organism evidence="2 3">
    <name type="scientific">Planosporangium mesophilum</name>
    <dbReference type="NCBI Taxonomy" id="689768"/>
    <lineage>
        <taxon>Bacteria</taxon>
        <taxon>Bacillati</taxon>
        <taxon>Actinomycetota</taxon>
        <taxon>Actinomycetes</taxon>
        <taxon>Micromonosporales</taxon>
        <taxon>Micromonosporaceae</taxon>
        <taxon>Planosporangium</taxon>
    </lineage>
</organism>
<reference evidence="2" key="1">
    <citation type="submission" date="2021-01" db="EMBL/GenBank/DDBJ databases">
        <title>Whole genome shotgun sequence of Planosporangium mesophilum NBRC 109066.</title>
        <authorList>
            <person name="Komaki H."/>
            <person name="Tamura T."/>
        </authorList>
    </citation>
    <scope>NUCLEOTIDE SEQUENCE</scope>
    <source>
        <strain evidence="2">NBRC 109066</strain>
    </source>
</reference>
<dbReference type="PANTHER" id="PTHR14237:SF19">
    <property type="entry name" value="MITOCHONDRIAL AMIDOXIME REDUCING COMPONENT 1"/>
    <property type="match status" value="1"/>
</dbReference>
<dbReference type="PANTHER" id="PTHR14237">
    <property type="entry name" value="MOLYBDOPTERIN COFACTOR SULFURASE MOSC"/>
    <property type="match status" value="1"/>
</dbReference>
<evidence type="ECO:0000313" key="2">
    <source>
        <dbReference type="EMBL" id="GII25533.1"/>
    </source>
</evidence>
<feature type="domain" description="MOSC" evidence="1">
    <location>
        <begin position="125"/>
        <end position="276"/>
    </location>
</feature>
<dbReference type="EMBL" id="BOON01000053">
    <property type="protein sequence ID" value="GII25533.1"/>
    <property type="molecule type" value="Genomic_DNA"/>
</dbReference>
<protein>
    <submittedName>
        <fullName evidence="2">Molybdenum cofactor biosysynthesis protein</fullName>
    </submittedName>
</protein>
<dbReference type="SUPFAM" id="SSF50800">
    <property type="entry name" value="PK beta-barrel domain-like"/>
    <property type="match status" value="1"/>
</dbReference>
<dbReference type="InterPro" id="IPR011037">
    <property type="entry name" value="Pyrv_Knase-like_insert_dom_sf"/>
</dbReference>
<comment type="caution">
    <text evidence="2">The sequence shown here is derived from an EMBL/GenBank/DDBJ whole genome shotgun (WGS) entry which is preliminary data.</text>
</comment>
<dbReference type="GO" id="GO:0030151">
    <property type="term" value="F:molybdenum ion binding"/>
    <property type="evidence" value="ECO:0007669"/>
    <property type="project" value="InterPro"/>
</dbReference>